<gene>
    <name evidence="2" type="primary">ORF61672</name>
</gene>
<dbReference type="AlphaFoldDB" id="A0A0B6ZEZ2"/>
<feature type="signal peptide" evidence="1">
    <location>
        <begin position="1"/>
        <end position="18"/>
    </location>
</feature>
<organism evidence="2">
    <name type="scientific">Arion vulgaris</name>
    <dbReference type="NCBI Taxonomy" id="1028688"/>
    <lineage>
        <taxon>Eukaryota</taxon>
        <taxon>Metazoa</taxon>
        <taxon>Spiralia</taxon>
        <taxon>Lophotrochozoa</taxon>
        <taxon>Mollusca</taxon>
        <taxon>Gastropoda</taxon>
        <taxon>Heterobranchia</taxon>
        <taxon>Euthyneura</taxon>
        <taxon>Panpulmonata</taxon>
        <taxon>Eupulmonata</taxon>
        <taxon>Stylommatophora</taxon>
        <taxon>Helicina</taxon>
        <taxon>Arionoidea</taxon>
        <taxon>Arionidae</taxon>
        <taxon>Arion</taxon>
    </lineage>
</organism>
<name>A0A0B6ZEZ2_9EUPU</name>
<sequence length="61" mass="7357">MNLYALYWLLLYIYKICKEDLYTSVTENNNKIQDIVRLKETVIQFSYKSTSRNEKSVHTFS</sequence>
<proteinExistence type="predicted"/>
<evidence type="ECO:0000313" key="2">
    <source>
        <dbReference type="EMBL" id="CEK67184.1"/>
    </source>
</evidence>
<feature type="chain" id="PRO_5002123742" evidence="1">
    <location>
        <begin position="19"/>
        <end position="61"/>
    </location>
</feature>
<protein>
    <submittedName>
        <fullName evidence="2">Uncharacterized protein</fullName>
    </submittedName>
</protein>
<evidence type="ECO:0000256" key="1">
    <source>
        <dbReference type="SAM" id="SignalP"/>
    </source>
</evidence>
<accession>A0A0B6ZEZ2</accession>
<keyword evidence="1" id="KW-0732">Signal</keyword>
<dbReference type="EMBL" id="HACG01020319">
    <property type="protein sequence ID" value="CEK67184.1"/>
    <property type="molecule type" value="Transcribed_RNA"/>
</dbReference>
<reference evidence="2" key="1">
    <citation type="submission" date="2014-12" db="EMBL/GenBank/DDBJ databases">
        <title>Insight into the proteome of Arion vulgaris.</title>
        <authorList>
            <person name="Aradska J."/>
            <person name="Bulat T."/>
            <person name="Smidak R."/>
            <person name="Sarate P."/>
            <person name="Gangsoo J."/>
            <person name="Sialana F."/>
            <person name="Bilban M."/>
            <person name="Lubec G."/>
        </authorList>
    </citation>
    <scope>NUCLEOTIDE SEQUENCE</scope>
    <source>
        <tissue evidence="2">Skin</tissue>
    </source>
</reference>